<dbReference type="EMBL" id="JAPMOS010000060">
    <property type="protein sequence ID" value="KAJ4456825.1"/>
    <property type="molecule type" value="Genomic_DNA"/>
</dbReference>
<accession>A0ABQ8UJ30</accession>
<keyword evidence="4" id="KW-1185">Reference proteome</keyword>
<evidence type="ECO:0000256" key="2">
    <source>
        <dbReference type="SAM" id="Phobius"/>
    </source>
</evidence>
<dbReference type="Proteomes" id="UP001141327">
    <property type="component" value="Unassembled WGS sequence"/>
</dbReference>
<proteinExistence type="predicted"/>
<keyword evidence="2" id="KW-0472">Membrane</keyword>
<keyword evidence="2" id="KW-1133">Transmembrane helix</keyword>
<evidence type="ECO:0000256" key="1">
    <source>
        <dbReference type="SAM" id="MobiDB-lite"/>
    </source>
</evidence>
<name>A0ABQ8UJ30_9EUKA</name>
<gene>
    <name evidence="3" type="ORF">PAPYR_7849</name>
</gene>
<evidence type="ECO:0000313" key="3">
    <source>
        <dbReference type="EMBL" id="KAJ4456825.1"/>
    </source>
</evidence>
<evidence type="ECO:0000313" key="4">
    <source>
        <dbReference type="Proteomes" id="UP001141327"/>
    </source>
</evidence>
<protein>
    <submittedName>
        <fullName evidence="3">Uncharacterized protein</fullName>
    </submittedName>
</protein>
<feature type="transmembrane region" description="Helical" evidence="2">
    <location>
        <begin position="167"/>
        <end position="187"/>
    </location>
</feature>
<feature type="region of interest" description="Disordered" evidence="1">
    <location>
        <begin position="225"/>
        <end position="279"/>
    </location>
</feature>
<reference evidence="3" key="1">
    <citation type="journal article" date="2022" name="bioRxiv">
        <title>Genomics of Preaxostyla Flagellates Illuminates Evolutionary Transitions and the Path Towards Mitochondrial Loss.</title>
        <authorList>
            <person name="Novak L.V.F."/>
            <person name="Treitli S.C."/>
            <person name="Pyrih J."/>
            <person name="Halakuc P."/>
            <person name="Pipaliya S.V."/>
            <person name="Vacek V."/>
            <person name="Brzon O."/>
            <person name="Soukal P."/>
            <person name="Eme L."/>
            <person name="Dacks J.B."/>
            <person name="Karnkowska A."/>
            <person name="Elias M."/>
            <person name="Hampl V."/>
        </authorList>
    </citation>
    <scope>NUCLEOTIDE SEQUENCE</scope>
    <source>
        <strain evidence="3">RCP-MX</strain>
    </source>
</reference>
<comment type="caution">
    <text evidence="3">The sequence shown here is derived from an EMBL/GenBank/DDBJ whole genome shotgun (WGS) entry which is preliminary data.</text>
</comment>
<organism evidence="3 4">
    <name type="scientific">Paratrimastix pyriformis</name>
    <dbReference type="NCBI Taxonomy" id="342808"/>
    <lineage>
        <taxon>Eukaryota</taxon>
        <taxon>Metamonada</taxon>
        <taxon>Preaxostyla</taxon>
        <taxon>Paratrimastigidae</taxon>
        <taxon>Paratrimastix</taxon>
    </lineage>
</organism>
<keyword evidence="2" id="KW-0812">Transmembrane</keyword>
<sequence>MAGIVYTPTLRASENFSQVAQLLNHLDDFPLSAISLPGFFPGADDLEFSDGDILLCQRVVSQKLAPLYFDPSLPAEQHHHPLLILVFQNRLHFFLFSPYAGVQHGTGTKLPYDACKVARARRSPREIMTLIAQVDSTFECSFDEIVFAQRQEFTTRNYDCRTRGGAYFANVLAAWLGCMSMSSLLYATDVYATRRGLLPPGQEGPSYRVPLLLAARSPSPLAALPQTPGSSLCSPAVAVSTPIRGPSPKWEGSSATPAKDDDAPTPPVAEGPTDELLQS</sequence>